<evidence type="ECO:0008006" key="4">
    <source>
        <dbReference type="Google" id="ProtNLM"/>
    </source>
</evidence>
<dbReference type="Proteomes" id="UP000075806">
    <property type="component" value="Unassembled WGS sequence"/>
</dbReference>
<name>A0A162CLU9_9BACI</name>
<keyword evidence="1" id="KW-0175">Coiled coil</keyword>
<proteinExistence type="predicted"/>
<evidence type="ECO:0000313" key="3">
    <source>
        <dbReference type="Proteomes" id="UP000075806"/>
    </source>
</evidence>
<evidence type="ECO:0000313" key="2">
    <source>
        <dbReference type="EMBL" id="KYG25518.1"/>
    </source>
</evidence>
<dbReference type="InterPro" id="IPR019668">
    <property type="entry name" value="Uncharacterised_YtzC"/>
</dbReference>
<keyword evidence="3" id="KW-1185">Reference proteome</keyword>
<dbReference type="AlphaFoldDB" id="A0A162CLU9"/>
<protein>
    <recommendedName>
        <fullName evidence="4">DUF2524 domain-containing protein</fullName>
    </recommendedName>
</protein>
<reference evidence="2" key="1">
    <citation type="submission" date="2016-02" db="EMBL/GenBank/DDBJ databases">
        <title>Genome sequence of Bacillus trypoxylicola KCTC 13244(T).</title>
        <authorList>
            <person name="Jeong H."/>
            <person name="Park S.-H."/>
            <person name="Choi S.-K."/>
        </authorList>
    </citation>
    <scope>NUCLEOTIDE SEQUENCE [LARGE SCALE GENOMIC DNA]</scope>
    <source>
        <strain evidence="2">KCTC 13244</strain>
    </source>
</reference>
<sequence>MTDRKQVESVLNKAENSMKYAEMALANARRVQPIYKDDLQKAQEALMEVSDELIGIKKAASKQQQYQLLRTEQQMRQLQNRFILRRYPLND</sequence>
<dbReference type="EMBL" id="LTAO01000040">
    <property type="protein sequence ID" value="KYG25518.1"/>
    <property type="molecule type" value="Genomic_DNA"/>
</dbReference>
<dbReference type="RefSeq" id="WP_061950292.1">
    <property type="nucleotide sequence ID" value="NZ_LTAO01000040.1"/>
</dbReference>
<evidence type="ECO:0000256" key="1">
    <source>
        <dbReference type="SAM" id="Coils"/>
    </source>
</evidence>
<gene>
    <name evidence="2" type="ORF">AZF04_13585</name>
</gene>
<feature type="coiled-coil region" evidence="1">
    <location>
        <begin position="11"/>
        <end position="81"/>
    </location>
</feature>
<dbReference type="Pfam" id="PF10732">
    <property type="entry name" value="DUF2524"/>
    <property type="match status" value="1"/>
</dbReference>
<accession>A0A162CLU9</accession>
<organism evidence="2 3">
    <name type="scientific">Alkalihalobacillus trypoxylicola</name>
    <dbReference type="NCBI Taxonomy" id="519424"/>
    <lineage>
        <taxon>Bacteria</taxon>
        <taxon>Bacillati</taxon>
        <taxon>Bacillota</taxon>
        <taxon>Bacilli</taxon>
        <taxon>Bacillales</taxon>
        <taxon>Bacillaceae</taxon>
        <taxon>Alkalihalobacillus</taxon>
    </lineage>
</organism>
<comment type="caution">
    <text evidence="2">The sequence shown here is derived from an EMBL/GenBank/DDBJ whole genome shotgun (WGS) entry which is preliminary data.</text>
</comment>